<proteinExistence type="predicted"/>
<evidence type="ECO:0000313" key="2">
    <source>
        <dbReference type="EMBL" id="SHF09136.1"/>
    </source>
</evidence>
<name>A0A1M4YUW2_LOKAT</name>
<sequence length="62" mass="6578">MSDNPDPIRRRFLAGVPLASVSLALGAGAAEAAVPAPLSVDPRQPQFVTTDHVATYYRLSRS</sequence>
<dbReference type="STRING" id="366533.SAMN05444339_103246"/>
<dbReference type="InterPro" id="IPR006311">
    <property type="entry name" value="TAT_signal"/>
</dbReference>
<evidence type="ECO:0000313" key="3">
    <source>
        <dbReference type="Proteomes" id="UP000183987"/>
    </source>
</evidence>
<gene>
    <name evidence="2" type="ORF">SAMN05444339_103246</name>
</gene>
<dbReference type="Proteomes" id="UP000183987">
    <property type="component" value="Unassembled WGS sequence"/>
</dbReference>
<accession>A0A1M4YUW2</accession>
<feature type="chain" id="PRO_5013155174" description="Formate dehydrogenase region TAT target" evidence="1">
    <location>
        <begin position="33"/>
        <end position="62"/>
    </location>
</feature>
<protein>
    <recommendedName>
        <fullName evidence="4">Formate dehydrogenase region TAT target</fullName>
    </recommendedName>
</protein>
<reference evidence="3" key="1">
    <citation type="submission" date="2016-11" db="EMBL/GenBank/DDBJ databases">
        <authorList>
            <person name="Varghese N."/>
            <person name="Submissions S."/>
        </authorList>
    </citation>
    <scope>NUCLEOTIDE SEQUENCE [LARGE SCALE GENOMIC DNA]</scope>
    <source>
        <strain evidence="3">DSM 29326</strain>
    </source>
</reference>
<feature type="signal peptide" evidence="1">
    <location>
        <begin position="1"/>
        <end position="32"/>
    </location>
</feature>
<organism evidence="2 3">
    <name type="scientific">Loktanella atrilutea</name>
    <dbReference type="NCBI Taxonomy" id="366533"/>
    <lineage>
        <taxon>Bacteria</taxon>
        <taxon>Pseudomonadati</taxon>
        <taxon>Pseudomonadota</taxon>
        <taxon>Alphaproteobacteria</taxon>
        <taxon>Rhodobacterales</taxon>
        <taxon>Roseobacteraceae</taxon>
        <taxon>Loktanella</taxon>
    </lineage>
</organism>
<dbReference type="RefSeq" id="WP_072856911.1">
    <property type="nucleotide sequence ID" value="NZ_FQUE01000003.1"/>
</dbReference>
<dbReference type="AlphaFoldDB" id="A0A1M4YUW2"/>
<dbReference type="EMBL" id="FQUE01000003">
    <property type="protein sequence ID" value="SHF09136.1"/>
    <property type="molecule type" value="Genomic_DNA"/>
</dbReference>
<keyword evidence="1" id="KW-0732">Signal</keyword>
<evidence type="ECO:0000256" key="1">
    <source>
        <dbReference type="SAM" id="SignalP"/>
    </source>
</evidence>
<keyword evidence="3" id="KW-1185">Reference proteome</keyword>
<evidence type="ECO:0008006" key="4">
    <source>
        <dbReference type="Google" id="ProtNLM"/>
    </source>
</evidence>
<dbReference type="PROSITE" id="PS51318">
    <property type="entry name" value="TAT"/>
    <property type="match status" value="1"/>
</dbReference>